<keyword evidence="3" id="KW-1185">Reference proteome</keyword>
<keyword evidence="1" id="KW-0175">Coiled coil</keyword>
<proteinExistence type="predicted"/>
<gene>
    <name evidence="2" type="ORF">COEREDRAFT_6610</name>
</gene>
<evidence type="ECO:0000313" key="2">
    <source>
        <dbReference type="EMBL" id="PIA18374.1"/>
    </source>
</evidence>
<sequence>MSMLSEIARINVHSLSSTFHLPMTASDSQPTESIIDEKHKLLTLESQLHIYKDATAELTTYLHGVFSVVGGISALPLSNATKSVVERSNPGTLASPLSPNFRVASTKVFSALQLESLSADTHENTADNDMTVLVASRNTGADCSIMHTTGANKSTLSCGDTTETTQNKLEAQISELQQIINEQRLEIEDLTETRREYIHEVHKLRKQLKDIKSAGDTRRFVKAWDSAGLTRTPSMLYLPNATMSLWRSASRRGKQSTSETDSYKALDAALSTKASMLASSASATNRLSRIASSASLDSHLQDTSSRISSIDDARRPSGFINGWPIYDSDNGTAIATQSNEGNPATQQSQVIDIELPIPSVLPSKDELTQLASSQPVQSTLPHQESVGSGLSACLTDTSSLAPPAARTPRLFRTIVAKTPRRIYSKLNGRLKKA</sequence>
<evidence type="ECO:0000256" key="1">
    <source>
        <dbReference type="SAM" id="Coils"/>
    </source>
</evidence>
<organism evidence="2 3">
    <name type="scientific">Coemansia reversa (strain ATCC 12441 / NRRL 1564)</name>
    <dbReference type="NCBI Taxonomy" id="763665"/>
    <lineage>
        <taxon>Eukaryota</taxon>
        <taxon>Fungi</taxon>
        <taxon>Fungi incertae sedis</taxon>
        <taxon>Zoopagomycota</taxon>
        <taxon>Kickxellomycotina</taxon>
        <taxon>Kickxellomycetes</taxon>
        <taxon>Kickxellales</taxon>
        <taxon>Kickxellaceae</taxon>
        <taxon>Coemansia</taxon>
    </lineage>
</organism>
<name>A0A2G5BH70_COERN</name>
<accession>A0A2G5BH70</accession>
<reference evidence="2 3" key="1">
    <citation type="journal article" date="2015" name="Genome Biol. Evol.">
        <title>Phylogenomic analyses indicate that early fungi evolved digesting cell walls of algal ancestors of land plants.</title>
        <authorList>
            <person name="Chang Y."/>
            <person name="Wang S."/>
            <person name="Sekimoto S."/>
            <person name="Aerts A.L."/>
            <person name="Choi C."/>
            <person name="Clum A."/>
            <person name="LaButti K.M."/>
            <person name="Lindquist E.A."/>
            <person name="Yee Ngan C."/>
            <person name="Ohm R.A."/>
            <person name="Salamov A.A."/>
            <person name="Grigoriev I.V."/>
            <person name="Spatafora J.W."/>
            <person name="Berbee M.L."/>
        </authorList>
    </citation>
    <scope>NUCLEOTIDE SEQUENCE [LARGE SCALE GENOMIC DNA]</scope>
    <source>
        <strain evidence="2 3">NRRL 1564</strain>
    </source>
</reference>
<feature type="coiled-coil region" evidence="1">
    <location>
        <begin position="166"/>
        <end position="214"/>
    </location>
</feature>
<dbReference type="EMBL" id="KZ303490">
    <property type="protein sequence ID" value="PIA18374.1"/>
    <property type="molecule type" value="Genomic_DNA"/>
</dbReference>
<protein>
    <submittedName>
        <fullName evidence="2">Uncharacterized protein</fullName>
    </submittedName>
</protein>
<dbReference type="AlphaFoldDB" id="A0A2G5BH70"/>
<dbReference type="OrthoDB" id="5552603at2759"/>
<evidence type="ECO:0000313" key="3">
    <source>
        <dbReference type="Proteomes" id="UP000242474"/>
    </source>
</evidence>
<dbReference type="Proteomes" id="UP000242474">
    <property type="component" value="Unassembled WGS sequence"/>
</dbReference>